<evidence type="ECO:0000313" key="3">
    <source>
        <dbReference type="Proteomes" id="UP000327157"/>
    </source>
</evidence>
<organism evidence="2 3">
    <name type="scientific">Pyrus ussuriensis x Pyrus communis</name>
    <dbReference type="NCBI Taxonomy" id="2448454"/>
    <lineage>
        <taxon>Eukaryota</taxon>
        <taxon>Viridiplantae</taxon>
        <taxon>Streptophyta</taxon>
        <taxon>Embryophyta</taxon>
        <taxon>Tracheophyta</taxon>
        <taxon>Spermatophyta</taxon>
        <taxon>Magnoliopsida</taxon>
        <taxon>eudicotyledons</taxon>
        <taxon>Gunneridae</taxon>
        <taxon>Pentapetalae</taxon>
        <taxon>rosids</taxon>
        <taxon>fabids</taxon>
        <taxon>Rosales</taxon>
        <taxon>Rosaceae</taxon>
        <taxon>Amygdaloideae</taxon>
        <taxon>Maleae</taxon>
        <taxon>Pyrus</taxon>
    </lineage>
</organism>
<gene>
    <name evidence="2" type="ORF">D8674_000582</name>
</gene>
<accession>A0A5N5F8X8</accession>
<dbReference type="Proteomes" id="UP000327157">
    <property type="component" value="Chromosome 1"/>
</dbReference>
<proteinExistence type="predicted"/>
<reference evidence="2 3" key="1">
    <citation type="submission" date="2019-09" db="EMBL/GenBank/DDBJ databases">
        <authorList>
            <person name="Ou C."/>
        </authorList>
    </citation>
    <scope>NUCLEOTIDE SEQUENCE [LARGE SCALE GENOMIC DNA]</scope>
    <source>
        <strain evidence="2">S2</strain>
        <tissue evidence="2">Leaf</tissue>
    </source>
</reference>
<dbReference type="EMBL" id="SMOL01000768">
    <property type="protein sequence ID" value="KAB2597662.1"/>
    <property type="molecule type" value="Genomic_DNA"/>
</dbReference>
<feature type="chain" id="PRO_5024462993" description="Secreted protein" evidence="1">
    <location>
        <begin position="23"/>
        <end position="70"/>
    </location>
</feature>
<keyword evidence="3" id="KW-1185">Reference proteome</keyword>
<dbReference type="AlphaFoldDB" id="A0A5N5F8X8"/>
<comment type="caution">
    <text evidence="2">The sequence shown here is derived from an EMBL/GenBank/DDBJ whole genome shotgun (WGS) entry which is preliminary data.</text>
</comment>
<evidence type="ECO:0000256" key="1">
    <source>
        <dbReference type="SAM" id="SignalP"/>
    </source>
</evidence>
<reference evidence="3" key="2">
    <citation type="submission" date="2019-10" db="EMBL/GenBank/DDBJ databases">
        <title>A de novo genome assembly of a pear dwarfing rootstock.</title>
        <authorList>
            <person name="Wang F."/>
            <person name="Wang J."/>
            <person name="Li S."/>
            <person name="Zhang Y."/>
            <person name="Fang M."/>
            <person name="Ma L."/>
            <person name="Zhao Y."/>
            <person name="Jiang S."/>
        </authorList>
    </citation>
    <scope>NUCLEOTIDE SEQUENCE [LARGE SCALE GENOMIC DNA]</scope>
</reference>
<reference evidence="2 3" key="3">
    <citation type="submission" date="2019-11" db="EMBL/GenBank/DDBJ databases">
        <title>A de novo genome assembly of a pear dwarfing rootstock.</title>
        <authorList>
            <person name="Wang F."/>
            <person name="Wang J."/>
            <person name="Li S."/>
            <person name="Zhang Y."/>
            <person name="Fang M."/>
            <person name="Ma L."/>
            <person name="Zhao Y."/>
            <person name="Jiang S."/>
        </authorList>
    </citation>
    <scope>NUCLEOTIDE SEQUENCE [LARGE SCALE GENOMIC DNA]</scope>
    <source>
        <strain evidence="2">S2</strain>
        <tissue evidence="2">Leaf</tissue>
    </source>
</reference>
<evidence type="ECO:0008006" key="4">
    <source>
        <dbReference type="Google" id="ProtNLM"/>
    </source>
</evidence>
<sequence>MTMVATILGSFLCLCSYRSVITNVLVFDCSRHPMRSFYHLDLIVYDDDKVAIVKSWRKCDFGMLLDCYAV</sequence>
<evidence type="ECO:0000313" key="2">
    <source>
        <dbReference type="EMBL" id="KAB2597662.1"/>
    </source>
</evidence>
<protein>
    <recommendedName>
        <fullName evidence="4">Secreted protein</fullName>
    </recommendedName>
</protein>
<name>A0A5N5F8X8_9ROSA</name>
<keyword evidence="1" id="KW-0732">Signal</keyword>
<feature type="signal peptide" evidence="1">
    <location>
        <begin position="1"/>
        <end position="22"/>
    </location>
</feature>